<feature type="transmembrane region" description="Helical" evidence="8">
    <location>
        <begin position="210"/>
        <end position="230"/>
    </location>
</feature>
<evidence type="ECO:0000256" key="5">
    <source>
        <dbReference type="ARBA" id="ARBA00022692"/>
    </source>
</evidence>
<feature type="domain" description="Major facilitator superfamily (MFS) profile" evidence="9">
    <location>
        <begin position="10"/>
        <end position="389"/>
    </location>
</feature>
<dbReference type="InterPro" id="IPR011701">
    <property type="entry name" value="MFS"/>
</dbReference>
<name>A0ABM7FXK4_9STAP</name>
<dbReference type="EMBL" id="AP018586">
    <property type="protein sequence ID" value="BBD92786.1"/>
    <property type="molecule type" value="Genomic_DNA"/>
</dbReference>
<feature type="transmembrane region" description="Helical" evidence="8">
    <location>
        <begin position="164"/>
        <end position="184"/>
    </location>
</feature>
<keyword evidence="11" id="KW-1185">Reference proteome</keyword>
<comment type="subcellular location">
    <subcellularLocation>
        <location evidence="1">Cell membrane</location>
        <topology evidence="1">Multi-pass membrane protein</topology>
    </subcellularLocation>
</comment>
<reference evidence="10 11" key="1">
    <citation type="submission" date="2018-05" db="EMBL/GenBank/DDBJ databases">
        <title>Complete genome sequencing of three human clinical isolates of Staphylococcus caprae reveals virulence factors similar to those of S. epidermidis and S. capitis.</title>
        <authorList>
            <person name="Watanabe S."/>
            <person name="Cui L."/>
        </authorList>
    </citation>
    <scope>NUCLEOTIDE SEQUENCE [LARGE SCALE GENOMIC DNA]</scope>
    <source>
        <strain evidence="10 11">JMUB590</strain>
    </source>
</reference>
<dbReference type="Proteomes" id="UP000274772">
    <property type="component" value="Chromosome"/>
</dbReference>
<dbReference type="InterPro" id="IPR020846">
    <property type="entry name" value="MFS_dom"/>
</dbReference>
<evidence type="ECO:0000313" key="10">
    <source>
        <dbReference type="EMBL" id="BBD92786.1"/>
    </source>
</evidence>
<evidence type="ECO:0000256" key="8">
    <source>
        <dbReference type="SAM" id="Phobius"/>
    </source>
</evidence>
<keyword evidence="3" id="KW-0813">Transport</keyword>
<dbReference type="SUPFAM" id="SSF103473">
    <property type="entry name" value="MFS general substrate transporter"/>
    <property type="match status" value="1"/>
</dbReference>
<evidence type="ECO:0000256" key="4">
    <source>
        <dbReference type="ARBA" id="ARBA00022475"/>
    </source>
</evidence>
<feature type="transmembrane region" description="Helical" evidence="8">
    <location>
        <begin position="333"/>
        <end position="357"/>
    </location>
</feature>
<evidence type="ECO:0000256" key="3">
    <source>
        <dbReference type="ARBA" id="ARBA00022448"/>
    </source>
</evidence>
<keyword evidence="5 8" id="KW-0812">Transmembrane</keyword>
<feature type="transmembrane region" description="Helical" evidence="8">
    <location>
        <begin position="134"/>
        <end position="152"/>
    </location>
</feature>
<evidence type="ECO:0000256" key="2">
    <source>
        <dbReference type="ARBA" id="ARBA00008335"/>
    </source>
</evidence>
<evidence type="ECO:0000256" key="6">
    <source>
        <dbReference type="ARBA" id="ARBA00022989"/>
    </source>
</evidence>
<dbReference type="PROSITE" id="PS50850">
    <property type="entry name" value="MFS"/>
    <property type="match status" value="1"/>
</dbReference>
<evidence type="ECO:0000256" key="1">
    <source>
        <dbReference type="ARBA" id="ARBA00004651"/>
    </source>
</evidence>
<protein>
    <submittedName>
        <fullName evidence="10">Transporter, major facilitator family protein</fullName>
    </submittedName>
</protein>
<sequence length="390" mass="43315">MEKTIGYNKITTILFFSGILVMCSLYTALPLTATFSKEFKVTEGFAALNGVVFSVMYSISCLFYGTISEKFGRIKTIVFSLAGLTIICLLIGFVNSFTLLLLLRAFQGVFAASFSPISITYVTETYTISKRVTAISFISISFMLAGIIGQNLSEFIISYFDWHVVYFVLTAFYVLLSISIHKYVPESPIKNADIKVTHFLKNFKSFKTNLYVLLCYGISLTLLIIFISMYDVFNRYISSSDVDASDMLESNARLFGIVGMLIALLAGRISEKIGVKNLIIMSLVMISICLILMPFLTNLAMLVFLSVIIVSGVAFAIPTTISEVGILVNENRGFFLSVNTFILFLGTAIAPVLNIFLQGLSNFKLQFIVIFIISFIALVFSIFLPKQTSK</sequence>
<gene>
    <name evidence="10" type="ORF">JMUB590_1729</name>
</gene>
<accession>A0ABM7FXK4</accession>
<comment type="similarity">
    <text evidence="2">Belongs to the major facilitator superfamily.</text>
</comment>
<dbReference type="GeneID" id="58051482"/>
<dbReference type="PANTHER" id="PTHR43271:SF2">
    <property type="entry name" value="BLL2771 PROTEIN"/>
    <property type="match status" value="1"/>
</dbReference>
<feature type="transmembrane region" description="Helical" evidence="8">
    <location>
        <begin position="278"/>
        <end position="296"/>
    </location>
</feature>
<dbReference type="RefSeq" id="WP_002442393.1">
    <property type="nucleotide sequence ID" value="NZ_AP018585.1"/>
</dbReference>
<evidence type="ECO:0000259" key="9">
    <source>
        <dbReference type="PROSITE" id="PS50850"/>
    </source>
</evidence>
<keyword evidence="4" id="KW-1003">Cell membrane</keyword>
<dbReference type="PANTHER" id="PTHR43271">
    <property type="entry name" value="BLL2771 PROTEIN"/>
    <property type="match status" value="1"/>
</dbReference>
<keyword evidence="7 8" id="KW-0472">Membrane</keyword>
<evidence type="ECO:0000313" key="11">
    <source>
        <dbReference type="Proteomes" id="UP000274772"/>
    </source>
</evidence>
<organism evidence="10 11">
    <name type="scientific">Staphylococcus caprae</name>
    <dbReference type="NCBI Taxonomy" id="29380"/>
    <lineage>
        <taxon>Bacteria</taxon>
        <taxon>Bacillati</taxon>
        <taxon>Bacillota</taxon>
        <taxon>Bacilli</taxon>
        <taxon>Bacillales</taxon>
        <taxon>Staphylococcaceae</taxon>
        <taxon>Staphylococcus</taxon>
    </lineage>
</organism>
<evidence type="ECO:0000256" key="7">
    <source>
        <dbReference type="ARBA" id="ARBA00023136"/>
    </source>
</evidence>
<dbReference type="Gene3D" id="1.20.1250.20">
    <property type="entry name" value="MFS general substrate transporter like domains"/>
    <property type="match status" value="2"/>
</dbReference>
<feature type="transmembrane region" description="Helical" evidence="8">
    <location>
        <begin position="12"/>
        <end position="33"/>
    </location>
</feature>
<feature type="transmembrane region" description="Helical" evidence="8">
    <location>
        <begin position="302"/>
        <end position="321"/>
    </location>
</feature>
<feature type="transmembrane region" description="Helical" evidence="8">
    <location>
        <begin position="250"/>
        <end position="266"/>
    </location>
</feature>
<feature type="transmembrane region" description="Helical" evidence="8">
    <location>
        <begin position="77"/>
        <end position="95"/>
    </location>
</feature>
<feature type="transmembrane region" description="Helical" evidence="8">
    <location>
        <begin position="363"/>
        <end position="384"/>
    </location>
</feature>
<feature type="transmembrane region" description="Helical" evidence="8">
    <location>
        <begin position="45"/>
        <end position="65"/>
    </location>
</feature>
<proteinExistence type="inferred from homology"/>
<keyword evidence="6 8" id="KW-1133">Transmembrane helix</keyword>
<feature type="transmembrane region" description="Helical" evidence="8">
    <location>
        <begin position="101"/>
        <end position="122"/>
    </location>
</feature>
<dbReference type="Pfam" id="PF07690">
    <property type="entry name" value="MFS_1"/>
    <property type="match status" value="1"/>
</dbReference>
<dbReference type="InterPro" id="IPR036259">
    <property type="entry name" value="MFS_trans_sf"/>
</dbReference>